<keyword evidence="2" id="KW-1185">Reference proteome</keyword>
<evidence type="ECO:0008006" key="3">
    <source>
        <dbReference type="Google" id="ProtNLM"/>
    </source>
</evidence>
<dbReference type="AlphaFoldDB" id="A0A812V2S8"/>
<feature type="non-terminal residue" evidence="1">
    <location>
        <position position="1"/>
    </location>
</feature>
<comment type="caution">
    <text evidence="1">The sequence shown here is derived from an EMBL/GenBank/DDBJ whole genome shotgun (WGS) entry which is preliminary data.</text>
</comment>
<evidence type="ECO:0000313" key="2">
    <source>
        <dbReference type="Proteomes" id="UP000601435"/>
    </source>
</evidence>
<sequence length="235" mass="25778">MNTMPVIDAGLKGAGIFSTERHGVGALLWQLNVPEGDHLLSLVHHACVPNAIVVESSVRACKAIEPGQEVTIRFPAALLLRRLRAEAGAGAPALCSGRLSWCGDGETKPTMKSVLGSWTLPKADPVDNARAKLPDAGPENFSRSENGSLLMRAQFRILKEDFLKMKPELVTWLPEHFSRKYAKMRSKTDFGTRILQVLRKLEEQLQKKDGKEWLQLLAEIPGFCDSSAHSGAPCL</sequence>
<dbReference type="Gene3D" id="2.170.270.10">
    <property type="entry name" value="SET domain"/>
    <property type="match status" value="1"/>
</dbReference>
<dbReference type="OrthoDB" id="418806at2759"/>
<gene>
    <name evidence="1" type="ORF">SNEC2469_LOCUS17245</name>
</gene>
<protein>
    <recommendedName>
        <fullName evidence="3">SET domain-containing protein</fullName>
    </recommendedName>
</protein>
<proteinExistence type="predicted"/>
<accession>A0A812V2S8</accession>
<dbReference type="EMBL" id="CAJNJA010028448">
    <property type="protein sequence ID" value="CAE7602385.1"/>
    <property type="molecule type" value="Genomic_DNA"/>
</dbReference>
<evidence type="ECO:0000313" key="1">
    <source>
        <dbReference type="EMBL" id="CAE7602385.1"/>
    </source>
</evidence>
<feature type="non-terminal residue" evidence="1">
    <location>
        <position position="235"/>
    </location>
</feature>
<name>A0A812V2S8_9DINO</name>
<dbReference type="InterPro" id="IPR046341">
    <property type="entry name" value="SET_dom_sf"/>
</dbReference>
<reference evidence="1" key="1">
    <citation type="submission" date="2021-02" db="EMBL/GenBank/DDBJ databases">
        <authorList>
            <person name="Dougan E. K."/>
            <person name="Rhodes N."/>
            <person name="Thang M."/>
            <person name="Chan C."/>
        </authorList>
    </citation>
    <scope>NUCLEOTIDE SEQUENCE</scope>
</reference>
<organism evidence="1 2">
    <name type="scientific">Symbiodinium necroappetens</name>
    <dbReference type="NCBI Taxonomy" id="1628268"/>
    <lineage>
        <taxon>Eukaryota</taxon>
        <taxon>Sar</taxon>
        <taxon>Alveolata</taxon>
        <taxon>Dinophyceae</taxon>
        <taxon>Suessiales</taxon>
        <taxon>Symbiodiniaceae</taxon>
        <taxon>Symbiodinium</taxon>
    </lineage>
</organism>
<dbReference type="SUPFAM" id="SSF82199">
    <property type="entry name" value="SET domain"/>
    <property type="match status" value="1"/>
</dbReference>
<dbReference type="Proteomes" id="UP000601435">
    <property type="component" value="Unassembled WGS sequence"/>
</dbReference>